<feature type="compositionally biased region" description="Polar residues" evidence="1">
    <location>
        <begin position="44"/>
        <end position="58"/>
    </location>
</feature>
<evidence type="ECO:0000313" key="3">
    <source>
        <dbReference type="Proteomes" id="UP000002212"/>
    </source>
</evidence>
<evidence type="ECO:0000256" key="1">
    <source>
        <dbReference type="SAM" id="MobiDB-lite"/>
    </source>
</evidence>
<dbReference type="KEGG" id="rop:ROP_01520"/>
<dbReference type="PATRIC" id="fig|632772.20.peg.183"/>
<reference evidence="2 3" key="1">
    <citation type="submission" date="2009-03" db="EMBL/GenBank/DDBJ databases">
        <title>Comparison of the complete genome sequences of Rhodococcus erythropolis PR4 and Rhodococcus opacus B4.</title>
        <authorList>
            <person name="Takarada H."/>
            <person name="Sekine M."/>
            <person name="Hosoyama A."/>
            <person name="Yamada R."/>
            <person name="Fujisawa T."/>
            <person name="Omata S."/>
            <person name="Shimizu A."/>
            <person name="Tsukatani N."/>
            <person name="Tanikawa S."/>
            <person name="Fujita N."/>
            <person name="Harayama S."/>
        </authorList>
    </citation>
    <scope>NUCLEOTIDE SEQUENCE [LARGE SCALE GENOMIC DNA]</scope>
    <source>
        <strain evidence="2 3">B4</strain>
    </source>
</reference>
<proteinExistence type="predicted"/>
<dbReference type="RefSeq" id="WP_012687408.1">
    <property type="nucleotide sequence ID" value="NC_012522.1"/>
</dbReference>
<organism evidence="2 3">
    <name type="scientific">Rhodococcus opacus (strain B4)</name>
    <dbReference type="NCBI Taxonomy" id="632772"/>
    <lineage>
        <taxon>Bacteria</taxon>
        <taxon>Bacillati</taxon>
        <taxon>Actinomycetota</taxon>
        <taxon>Actinomycetes</taxon>
        <taxon>Mycobacteriales</taxon>
        <taxon>Nocardiaceae</taxon>
        <taxon>Rhodococcus</taxon>
    </lineage>
</organism>
<feature type="region of interest" description="Disordered" evidence="1">
    <location>
        <begin position="25"/>
        <end position="71"/>
    </location>
</feature>
<dbReference type="EMBL" id="AP011115">
    <property type="protein sequence ID" value="BAH48399.1"/>
    <property type="molecule type" value="Genomic_DNA"/>
</dbReference>
<accession>C1ASF0</accession>
<dbReference type="HOGENOM" id="CLU_2737393_0_0_11"/>
<sequence length="71" mass="7522">MTPKPARLDHVDAAEVTEAADLAGRHVTSRIDRRDGLGTRLTRSRSPTQRARLSSSSAGPPVWTGTGEIAG</sequence>
<name>C1ASF0_RHOOB</name>
<dbReference type="Proteomes" id="UP000002212">
    <property type="component" value="Chromosome"/>
</dbReference>
<gene>
    <name evidence="2" type="ordered locus">ROP_01520</name>
</gene>
<dbReference type="AlphaFoldDB" id="C1ASF0"/>
<evidence type="ECO:0000313" key="2">
    <source>
        <dbReference type="EMBL" id="BAH48399.1"/>
    </source>
</evidence>
<protein>
    <submittedName>
        <fullName evidence="2">Uncharacterized protein</fullName>
    </submittedName>
</protein>